<dbReference type="EMBL" id="AP018732">
    <property type="protein sequence ID" value="BBE42040.1"/>
    <property type="molecule type" value="Genomic_DNA"/>
</dbReference>
<dbReference type="SMART" id="SM00470">
    <property type="entry name" value="ParB"/>
    <property type="match status" value="1"/>
</dbReference>
<dbReference type="CDD" id="cd16387">
    <property type="entry name" value="ParB_N_Srx"/>
    <property type="match status" value="1"/>
</dbReference>
<feature type="domain" description="ParB-like N-terminal" evidence="2">
    <location>
        <begin position="9"/>
        <end position="103"/>
    </location>
</feature>
<keyword evidence="4" id="KW-1185">Reference proteome</keyword>
<dbReference type="GeneID" id="55584466"/>
<evidence type="ECO:0000256" key="1">
    <source>
        <dbReference type="SAM" id="MobiDB-lite"/>
    </source>
</evidence>
<name>A0A4V0P1K5_9ARCH</name>
<evidence type="ECO:0000313" key="4">
    <source>
        <dbReference type="Proteomes" id="UP000509448"/>
    </source>
</evidence>
<feature type="region of interest" description="Disordered" evidence="1">
    <location>
        <begin position="232"/>
        <end position="300"/>
    </location>
</feature>
<sequence>MASAAREIVEAPLEDCEPDPRFLYRVRYDVDDLVRSIRRGQIHPALAWRREDGKYMVFAGVRRLMAARAARRRYGEPRTFLVELVPPDTPIEEMWRLALDENVTQRKITPLDLVKAARSAPEGALRGVASLSERALKDLASIARRVTDEELEDVSRVEGEFNSRVGVERHLTFRQIAELVGLDRYTRIVAVWYFLMDPTKDVDDVRRAIRMPLIPDPLQKLLAGLEPPRFEEAGGAGSVQVSGGGSPGEAGEAGEAAPATRPEDAPAEPVGLTEPSGTDAMSAPSAPQAQPGDQATEPEVEGCEGGRVYNVLLGPDDDVFVFECPRHCGRVCIRIVRRG</sequence>
<protein>
    <recommendedName>
        <fullName evidence="2">ParB-like N-terminal domain-containing protein</fullName>
    </recommendedName>
</protein>
<organism evidence="3 4">
    <name type="scientific">Conexivisphaera calida</name>
    <dbReference type="NCBI Taxonomy" id="1874277"/>
    <lineage>
        <taxon>Archaea</taxon>
        <taxon>Nitrososphaerota</taxon>
        <taxon>Conexivisphaeria</taxon>
        <taxon>Conexivisphaerales</taxon>
        <taxon>Conexivisphaeraceae</taxon>
        <taxon>Conexivisphaera</taxon>
    </lineage>
</organism>
<dbReference type="Gene3D" id="3.90.1530.10">
    <property type="entry name" value="Conserved hypothetical protein from pyrococcus furiosus pfu- 392566-001, ParB domain"/>
    <property type="match status" value="1"/>
</dbReference>
<evidence type="ECO:0000313" key="3">
    <source>
        <dbReference type="EMBL" id="BBE42040.1"/>
    </source>
</evidence>
<dbReference type="KEGG" id="ccai:NAS2_0651"/>
<dbReference type="SUPFAM" id="SSF110849">
    <property type="entry name" value="ParB/Sulfiredoxin"/>
    <property type="match status" value="1"/>
</dbReference>
<proteinExistence type="predicted"/>
<accession>A0A4V0P1K5</accession>
<dbReference type="Proteomes" id="UP000509448">
    <property type="component" value="Chromosome"/>
</dbReference>
<feature type="compositionally biased region" description="Low complexity" evidence="1">
    <location>
        <begin position="249"/>
        <end position="259"/>
    </location>
</feature>
<gene>
    <name evidence="3" type="ORF">NAS2_0651</name>
</gene>
<dbReference type="RefSeq" id="WP_174448316.1">
    <property type="nucleotide sequence ID" value="NZ_AP018732.1"/>
</dbReference>
<reference evidence="3 4" key="1">
    <citation type="journal article" date="2019" name="ISME J.">
        <title>Isolation and characterization of a thermophilic sulfur- and iron-reducing thaumarchaeote from a terrestrial acidic hot spring.</title>
        <authorList>
            <person name="Kato S."/>
            <person name="Itoh T."/>
            <person name="Yuki M."/>
            <person name="Nagamori M."/>
            <person name="Ohnishi M."/>
            <person name="Uematsu K."/>
            <person name="Suzuki K."/>
            <person name="Takashina T."/>
            <person name="Ohkuma M."/>
        </authorList>
    </citation>
    <scope>NUCLEOTIDE SEQUENCE [LARGE SCALE GENOMIC DNA]</scope>
    <source>
        <strain evidence="3 4">NAS-02</strain>
    </source>
</reference>
<dbReference type="InterPro" id="IPR003115">
    <property type="entry name" value="ParB_N"/>
</dbReference>
<feature type="compositionally biased region" description="Gly residues" evidence="1">
    <location>
        <begin position="234"/>
        <end position="248"/>
    </location>
</feature>
<dbReference type="InterPro" id="IPR036086">
    <property type="entry name" value="ParB/Sulfiredoxin_sf"/>
</dbReference>
<dbReference type="AlphaFoldDB" id="A0A4V0P1K5"/>
<evidence type="ECO:0000259" key="2">
    <source>
        <dbReference type="SMART" id="SM00470"/>
    </source>
</evidence>
<feature type="compositionally biased region" description="Low complexity" evidence="1">
    <location>
        <begin position="282"/>
        <end position="291"/>
    </location>
</feature>